<organism evidence="3 4">
    <name type="scientific">Lagenidium giganteum</name>
    <dbReference type="NCBI Taxonomy" id="4803"/>
    <lineage>
        <taxon>Eukaryota</taxon>
        <taxon>Sar</taxon>
        <taxon>Stramenopiles</taxon>
        <taxon>Oomycota</taxon>
        <taxon>Peronosporomycetes</taxon>
        <taxon>Pythiales</taxon>
        <taxon>Pythiaceae</taxon>
    </lineage>
</organism>
<dbReference type="Proteomes" id="UP001146120">
    <property type="component" value="Unassembled WGS sequence"/>
</dbReference>
<sequence>MGTVRTASPRYADDAKKPKGSGKKKAKTRAQSHAIWTSAKDSGSASGSSNSTSPVGDDPASARLAALEDTMRRKMDQRDKWQLCTQKTLSEMRVECMKVRRELEKMGETTDVSAMRVEDALSGLSRYAEQTAQRSKDTKATVKQMKSSVVAAIQAKEEVAAEMATLRKRVAAIAKQLQAQRTEHIDEEFLMTQLTDLQERFEGELLKFRNECTALDKAKKGLLEKLDKRITATRNTWMEQVNELSRRLTSAMEVIQALDSRMQGLVVAQQDGEYNRGRVGDELDSLRREVAEQSRRCWTLEQQQQHHSQVQPPAPGDDPVVMERLDAFGCELRRLTDDFVGFTKLMDARQDHLRQQLRQELRQEMRQEIQHCLQEFGKQVFGALEHDSRMHISENKRMRDTVFDLQADLREMGQRMHGIEDSLRCGPPPYPPRSPLPPLRHKRRRRDDERTEPGRPFRPYGRHDDNTTLPPSQYDSYAPQQQQWPPMPPPPPMDAFSAPPLPPGYEDQTPSVSHPPQVPNHGFETHHAEVVAEPRASELLEYAQPPSAPLPPEPTPAAPPPATIEDSGPSDRERRSLSPCRESGMQRIRRQRRPHEVIVIEDEGDDYEELPSVPPFRAPPEPTVEPEEPPSSVVRVRVEIEGEPTSTAPPRQSTDEMNTITALHVGFLMYVCFGGAPSMDADWSQHFAELKPDNTVGIERLRNFQSRYPALQTMPIQLSQFVLQVISSDAPMLNVLPPPPASSVGDFSIEILKTEFTRILQLVRRTWAEALNEYTTRMYRALVKDPTMKFSLNPIFAGDPTEDEDATAWLWQHAESLRKLTHSVIAHTSPNVTIKLAAETSPAVFVFLLMFDVLSVEALQPQKASFQLNQFGRRLMVHLWDRLLSKLPYELFVDCSWLDEQSDSSGKLPPIGFCHALASLLAWNSVSRITDFVPDTTTSSKDGACDKVDGYAECTRLLLRCLRIQGKPLSEMSRSPTLSLLHKQTVVELVDVDTKLAMLLQMDGFFEASGAVRAAYSAHAKRHRR</sequence>
<protein>
    <submittedName>
        <fullName evidence="3">Uncharacterized protein</fullName>
    </submittedName>
</protein>
<evidence type="ECO:0000313" key="4">
    <source>
        <dbReference type="Proteomes" id="UP001146120"/>
    </source>
</evidence>
<feature type="region of interest" description="Disordered" evidence="2">
    <location>
        <begin position="1"/>
        <end position="60"/>
    </location>
</feature>
<keyword evidence="4" id="KW-1185">Reference proteome</keyword>
<feature type="compositionally biased region" description="Pro residues" evidence="2">
    <location>
        <begin position="546"/>
        <end position="562"/>
    </location>
</feature>
<gene>
    <name evidence="3" type="ORF">N0F65_010503</name>
</gene>
<evidence type="ECO:0000256" key="1">
    <source>
        <dbReference type="SAM" id="Coils"/>
    </source>
</evidence>
<name>A0AAV2Z6R9_9STRA</name>
<dbReference type="AlphaFoldDB" id="A0AAV2Z6R9"/>
<feature type="compositionally biased region" description="Pro residues" evidence="2">
    <location>
        <begin position="426"/>
        <end position="438"/>
    </location>
</feature>
<dbReference type="EMBL" id="DAKRPA010000028">
    <property type="protein sequence ID" value="DBA02678.1"/>
    <property type="molecule type" value="Genomic_DNA"/>
</dbReference>
<feature type="coiled-coil region" evidence="1">
    <location>
        <begin position="241"/>
        <end position="303"/>
    </location>
</feature>
<keyword evidence="1" id="KW-0175">Coiled coil</keyword>
<feature type="compositionally biased region" description="Pro residues" evidence="2">
    <location>
        <begin position="612"/>
        <end position="623"/>
    </location>
</feature>
<feature type="coiled-coil region" evidence="1">
    <location>
        <begin position="156"/>
        <end position="183"/>
    </location>
</feature>
<feature type="compositionally biased region" description="Low complexity" evidence="2">
    <location>
        <begin position="37"/>
        <end position="53"/>
    </location>
</feature>
<comment type="caution">
    <text evidence="3">The sequence shown here is derived from an EMBL/GenBank/DDBJ whole genome shotgun (WGS) entry which is preliminary data.</text>
</comment>
<proteinExistence type="predicted"/>
<feature type="compositionally biased region" description="Acidic residues" evidence="2">
    <location>
        <begin position="599"/>
        <end position="609"/>
    </location>
</feature>
<evidence type="ECO:0000313" key="3">
    <source>
        <dbReference type="EMBL" id="DBA02678.1"/>
    </source>
</evidence>
<reference evidence="3" key="2">
    <citation type="journal article" date="2023" name="Microbiol Resour">
        <title>Decontamination and Annotation of the Draft Genome Sequence of the Oomycete Lagenidium giganteum ARSEF 373.</title>
        <authorList>
            <person name="Morgan W.R."/>
            <person name="Tartar A."/>
        </authorList>
    </citation>
    <scope>NUCLEOTIDE SEQUENCE</scope>
    <source>
        <strain evidence="3">ARSEF 373</strain>
    </source>
</reference>
<reference evidence="3" key="1">
    <citation type="submission" date="2022-11" db="EMBL/GenBank/DDBJ databases">
        <authorList>
            <person name="Morgan W.R."/>
            <person name="Tartar A."/>
        </authorList>
    </citation>
    <scope>NUCLEOTIDE SEQUENCE</scope>
    <source>
        <strain evidence="3">ARSEF 373</strain>
    </source>
</reference>
<feature type="region of interest" description="Disordered" evidence="2">
    <location>
        <begin position="419"/>
        <end position="632"/>
    </location>
</feature>
<evidence type="ECO:0000256" key="2">
    <source>
        <dbReference type="SAM" id="MobiDB-lite"/>
    </source>
</evidence>
<feature type="compositionally biased region" description="Pro residues" evidence="2">
    <location>
        <begin position="485"/>
        <end position="503"/>
    </location>
</feature>
<feature type="compositionally biased region" description="Basic and acidic residues" evidence="2">
    <location>
        <begin position="523"/>
        <end position="538"/>
    </location>
</feature>
<accession>A0AAV2Z6R9</accession>
<feature type="compositionally biased region" description="Basic and acidic residues" evidence="2">
    <location>
        <begin position="446"/>
        <end position="466"/>
    </location>
</feature>
<feature type="compositionally biased region" description="Basic residues" evidence="2">
    <location>
        <begin position="18"/>
        <end position="30"/>
    </location>
</feature>